<evidence type="ECO:0000313" key="2">
    <source>
        <dbReference type="EMBL" id="KIY53827.1"/>
    </source>
</evidence>
<gene>
    <name evidence="2" type="ORF">FISHEDRAFT_32571</name>
</gene>
<feature type="transmembrane region" description="Helical" evidence="1">
    <location>
        <begin position="96"/>
        <end position="114"/>
    </location>
</feature>
<feature type="transmembrane region" description="Helical" evidence="1">
    <location>
        <begin position="243"/>
        <end position="264"/>
    </location>
</feature>
<dbReference type="AlphaFoldDB" id="A0A0D7AQL4"/>
<dbReference type="Proteomes" id="UP000054144">
    <property type="component" value="Unassembled WGS sequence"/>
</dbReference>
<organism evidence="2 3">
    <name type="scientific">Fistulina hepatica ATCC 64428</name>
    <dbReference type="NCBI Taxonomy" id="1128425"/>
    <lineage>
        <taxon>Eukaryota</taxon>
        <taxon>Fungi</taxon>
        <taxon>Dikarya</taxon>
        <taxon>Basidiomycota</taxon>
        <taxon>Agaricomycotina</taxon>
        <taxon>Agaricomycetes</taxon>
        <taxon>Agaricomycetidae</taxon>
        <taxon>Agaricales</taxon>
        <taxon>Fistulinaceae</taxon>
        <taxon>Fistulina</taxon>
    </lineage>
</organism>
<keyword evidence="1" id="KW-0472">Membrane</keyword>
<keyword evidence="1" id="KW-0812">Transmembrane</keyword>
<evidence type="ECO:0000313" key="3">
    <source>
        <dbReference type="Proteomes" id="UP000054144"/>
    </source>
</evidence>
<feature type="transmembrane region" description="Helical" evidence="1">
    <location>
        <begin position="160"/>
        <end position="184"/>
    </location>
</feature>
<dbReference type="EMBL" id="KN881584">
    <property type="protein sequence ID" value="KIY53827.1"/>
    <property type="molecule type" value="Genomic_DNA"/>
</dbReference>
<evidence type="ECO:0000256" key="1">
    <source>
        <dbReference type="SAM" id="Phobius"/>
    </source>
</evidence>
<keyword evidence="3" id="KW-1185">Reference proteome</keyword>
<keyword evidence="1" id="KW-1133">Transmembrane helix</keyword>
<protein>
    <submittedName>
        <fullName evidence="2">Uncharacterized protein</fullName>
    </submittedName>
</protein>
<sequence>MLSTLIAITLWPFADFLYYLSIPVHPTWFPYPVATVLHAGRISLAFQANARRVGAFDRLTWSAYITGFLIMCWGGGLISHALLALPPPQLYSFGPYINYLTIHLCFTALTHMFPSILNHNKALDTLLFPVDALVRTKAIIGTISLLGLPEVDPVLAESPLAHLILGAIGSSGGGVMAATLSTWTTQWSFSTPIFLRPGVGWIDTIDVWGGALVAAVYSIFSLQSTFYPVFITSLDQQVINLKLALSFIDAQAFSGLILTILFGIRVYQIHYMSKVAVETKIQ</sequence>
<proteinExistence type="predicted"/>
<feature type="transmembrane region" description="Helical" evidence="1">
    <location>
        <begin position="61"/>
        <end position="84"/>
    </location>
</feature>
<name>A0A0D7AQL4_9AGAR</name>
<reference evidence="2 3" key="1">
    <citation type="journal article" date="2015" name="Fungal Genet. Biol.">
        <title>Evolution of novel wood decay mechanisms in Agaricales revealed by the genome sequences of Fistulina hepatica and Cylindrobasidium torrendii.</title>
        <authorList>
            <person name="Floudas D."/>
            <person name="Held B.W."/>
            <person name="Riley R."/>
            <person name="Nagy L.G."/>
            <person name="Koehler G."/>
            <person name="Ransdell A.S."/>
            <person name="Younus H."/>
            <person name="Chow J."/>
            <person name="Chiniquy J."/>
            <person name="Lipzen A."/>
            <person name="Tritt A."/>
            <person name="Sun H."/>
            <person name="Haridas S."/>
            <person name="LaButti K."/>
            <person name="Ohm R.A."/>
            <person name="Kues U."/>
            <person name="Blanchette R.A."/>
            <person name="Grigoriev I.V."/>
            <person name="Minto R.E."/>
            <person name="Hibbett D.S."/>
        </authorList>
    </citation>
    <scope>NUCLEOTIDE SEQUENCE [LARGE SCALE GENOMIC DNA]</scope>
    <source>
        <strain evidence="2 3">ATCC 64428</strain>
    </source>
</reference>
<feature type="transmembrane region" description="Helical" evidence="1">
    <location>
        <begin position="205"/>
        <end position="223"/>
    </location>
</feature>
<dbReference type="OrthoDB" id="2520628at2759"/>
<accession>A0A0D7AQL4</accession>
<feature type="transmembrane region" description="Helical" evidence="1">
    <location>
        <begin position="5"/>
        <end position="22"/>
    </location>
</feature>